<comment type="caution">
    <text evidence="1">The sequence shown here is derived from an EMBL/GenBank/DDBJ whole genome shotgun (WGS) entry which is preliminary data.</text>
</comment>
<evidence type="ECO:0000313" key="1">
    <source>
        <dbReference type="EMBL" id="PJE79077.1"/>
    </source>
</evidence>
<evidence type="ECO:0008006" key="2">
    <source>
        <dbReference type="Google" id="ProtNLM"/>
    </source>
</evidence>
<dbReference type="AlphaFoldDB" id="A0A2H9T766"/>
<organism evidence="1">
    <name type="scientific">invertebrate metagenome</name>
    <dbReference type="NCBI Taxonomy" id="1711999"/>
    <lineage>
        <taxon>unclassified sequences</taxon>
        <taxon>metagenomes</taxon>
        <taxon>organismal metagenomes</taxon>
    </lineage>
</organism>
<sequence length="761" mass="85085">MGQFDFQLCRFFIRFFLFLCLGVSHTALCDYMSTPLIQSKIKQCLPLSDKAYIIEQVTSDSMPSLMVQTDLNISVHSSIQMNVTGNVTGWHINTSGGVLSDDLNAIWEANTQLALIEESLEQRAYGQRATEGRYIRTWLDYNNNKTIDDGEIIPFVADSFMGSTGYLKTDMSSVEALVNGIRSRKQLGSIAGGAVVVSGSPAEDFDQRFFDDSYARFRRHYKNRRHMVYVGSNDGMLHGINAGFWQEASNRYTTEGLNKEQGHPLGAEVWAWIPMNGLPHLSSGSETHSLETVLMDGRLQLFDVNIFPDDDDHPEGWGTILVAGMGFAAEPVSINVSGSSHTISSAYVVVDVTNPEKPPQLLAEITHPQLGFTTGTPVVLKQRRKSAENDWVLPVRNSWYLVLGSGPRGLDADVVRRVGSSDQNARLFIYDLVKHQFVQGLSPIVTQWEHGHIGEMVAYDNEQDYEDEMVLFGVTTQEKMNSASTFQGGVGALVVKDSIANAYSVPIMRLNDPVDGRLFLQKVDDGGWLYGGTGRLLTPDDLTSSREYSLWGIRWQTVLAQFYPAVNMESLIDVTDIIVFDDGSIGKKIEDDYASFVFEHKKILTKNELNLLVSEHQGWRYRLKTSDDHHYNEVFMEAENRVLSYIALRTRTSGKTCSDDVSSFYLKHFLNGLGLPVDATSATGTVSKVVSEQPAPEEEKLSPLVFSHAVDSLKTDKPVNFQQKNDTLTIFQGAFEYHLRMDQVDGKVYGRQSWSEILDIP</sequence>
<dbReference type="EMBL" id="NSIT01000098">
    <property type="protein sequence ID" value="PJE79077.1"/>
    <property type="molecule type" value="Genomic_DNA"/>
</dbReference>
<accession>A0A2H9T766</accession>
<protein>
    <recommendedName>
        <fullName evidence="2">PilC beta-propeller domain-containing protein</fullName>
    </recommendedName>
</protein>
<proteinExistence type="predicted"/>
<reference evidence="1" key="1">
    <citation type="journal article" date="2017" name="Appl. Environ. Microbiol.">
        <title>Molecular characterization of an Endozoicomonas-like organism causing infection in king scallop Pecten maximus L.</title>
        <authorList>
            <person name="Cano I."/>
            <person name="van Aerle R."/>
            <person name="Ross S."/>
            <person name="Verner-Jeffreys D.W."/>
            <person name="Paley R.K."/>
            <person name="Rimmer G."/>
            <person name="Ryder D."/>
            <person name="Hooper P."/>
            <person name="Stone D."/>
            <person name="Feist S.W."/>
        </authorList>
    </citation>
    <scope>NUCLEOTIDE SEQUENCE</scope>
</reference>
<gene>
    <name evidence="1" type="ORF">CI610_01966</name>
</gene>
<name>A0A2H9T766_9ZZZZ</name>